<reference evidence="1" key="1">
    <citation type="submission" date="2022-04" db="EMBL/GenBank/DDBJ databases">
        <title>Genome of the entomopathogenic fungus Entomophthora muscae.</title>
        <authorList>
            <person name="Elya C."/>
            <person name="Lovett B.R."/>
            <person name="Lee E."/>
            <person name="Macias A.M."/>
            <person name="Hajek A.E."/>
            <person name="De Bivort B.L."/>
            <person name="Kasson M.T."/>
            <person name="De Fine Licht H.H."/>
            <person name="Stajich J.E."/>
        </authorList>
    </citation>
    <scope>NUCLEOTIDE SEQUENCE</scope>
    <source>
        <strain evidence="1">Berkeley</strain>
    </source>
</reference>
<dbReference type="Proteomes" id="UP001165960">
    <property type="component" value="Unassembled WGS sequence"/>
</dbReference>
<protein>
    <submittedName>
        <fullName evidence="1">Uncharacterized protein</fullName>
    </submittedName>
</protein>
<keyword evidence="2" id="KW-1185">Reference proteome</keyword>
<evidence type="ECO:0000313" key="1">
    <source>
        <dbReference type="EMBL" id="KAJ9059690.1"/>
    </source>
</evidence>
<proteinExistence type="predicted"/>
<gene>
    <name evidence="1" type="ORF">DSO57_1038835</name>
</gene>
<accession>A0ACC2SBI9</accession>
<organism evidence="1 2">
    <name type="scientific">Entomophthora muscae</name>
    <dbReference type="NCBI Taxonomy" id="34485"/>
    <lineage>
        <taxon>Eukaryota</taxon>
        <taxon>Fungi</taxon>
        <taxon>Fungi incertae sedis</taxon>
        <taxon>Zoopagomycota</taxon>
        <taxon>Entomophthoromycotina</taxon>
        <taxon>Entomophthoromycetes</taxon>
        <taxon>Entomophthorales</taxon>
        <taxon>Entomophthoraceae</taxon>
        <taxon>Entomophthora</taxon>
    </lineage>
</organism>
<evidence type="ECO:0000313" key="2">
    <source>
        <dbReference type="Proteomes" id="UP001165960"/>
    </source>
</evidence>
<comment type="caution">
    <text evidence="1">The sequence shown here is derived from an EMBL/GenBank/DDBJ whole genome shotgun (WGS) entry which is preliminary data.</text>
</comment>
<sequence length="128" mass="13832">MGAPSLTSPQGWYSRWSGLSRLATSVLLSWCPISTDLGSDLHPPRRSTNGSNSPNWEGLQQRFPPRASPELPGCFTISKRPHADPWSWELTGLGQGWGGRDTKGYGADRDFWAAPVGSSGLGIPLLRG</sequence>
<name>A0ACC2SBI9_9FUNG</name>
<dbReference type="EMBL" id="QTSX02005507">
    <property type="protein sequence ID" value="KAJ9059690.1"/>
    <property type="molecule type" value="Genomic_DNA"/>
</dbReference>